<dbReference type="InterPro" id="IPR036372">
    <property type="entry name" value="BEACH_dom_sf"/>
</dbReference>
<evidence type="ECO:0000256" key="3">
    <source>
        <dbReference type="SAM" id="MobiDB-lite"/>
    </source>
</evidence>
<reference evidence="6" key="3">
    <citation type="submission" date="2025-09" db="UniProtKB">
        <authorList>
            <consortium name="Ensembl"/>
        </authorList>
    </citation>
    <scope>IDENTIFICATION</scope>
</reference>
<dbReference type="PROSITE" id="PS51783">
    <property type="entry name" value="PH_BEACH"/>
    <property type="match status" value="1"/>
</dbReference>
<dbReference type="InterPro" id="IPR057496">
    <property type="entry name" value="FAN-like_PH"/>
</dbReference>
<evidence type="ECO:0008006" key="8">
    <source>
        <dbReference type="Google" id="ProtNLM"/>
    </source>
</evidence>
<dbReference type="InterPro" id="IPR023362">
    <property type="entry name" value="PH-BEACH_dom"/>
</dbReference>
<evidence type="ECO:0000259" key="4">
    <source>
        <dbReference type="PROSITE" id="PS50197"/>
    </source>
</evidence>
<dbReference type="InterPro" id="IPR050865">
    <property type="entry name" value="BEACH_Domain"/>
</dbReference>
<keyword evidence="1" id="KW-0853">WD repeat</keyword>
<dbReference type="InterPro" id="IPR015943">
    <property type="entry name" value="WD40/YVTN_repeat-like_dom_sf"/>
</dbReference>
<dbReference type="SUPFAM" id="SSF81837">
    <property type="entry name" value="BEACH domain"/>
    <property type="match status" value="1"/>
</dbReference>
<dbReference type="AlphaFoldDB" id="A0A7N6FGZ9"/>
<evidence type="ECO:0000313" key="6">
    <source>
        <dbReference type="Ensembl" id="ENSATEP00000060637.1"/>
    </source>
</evidence>
<dbReference type="InterPro" id="IPR001680">
    <property type="entry name" value="WD40_rpt"/>
</dbReference>
<dbReference type="InterPro" id="IPR011993">
    <property type="entry name" value="PH-like_dom_sf"/>
</dbReference>
<dbReference type="Gene3D" id="2.130.10.10">
    <property type="entry name" value="YVTN repeat-like/Quinoprotein amine dehydrogenase"/>
    <property type="match status" value="1"/>
</dbReference>
<keyword evidence="2" id="KW-0677">Repeat</keyword>
<dbReference type="PROSITE" id="PS50197">
    <property type="entry name" value="BEACH"/>
    <property type="match status" value="1"/>
</dbReference>
<dbReference type="InterPro" id="IPR004182">
    <property type="entry name" value="GRAM"/>
</dbReference>
<dbReference type="InterPro" id="IPR036322">
    <property type="entry name" value="WD40_repeat_dom_sf"/>
</dbReference>
<dbReference type="Ensembl" id="ENSATET00000043453.1">
    <property type="protein sequence ID" value="ENSATEP00000060637.1"/>
    <property type="gene ID" value="ENSATEG00000020944.3"/>
</dbReference>
<feature type="domain" description="BEACH-type PH" evidence="5">
    <location>
        <begin position="148"/>
        <end position="245"/>
    </location>
</feature>
<evidence type="ECO:0000313" key="7">
    <source>
        <dbReference type="Proteomes" id="UP000265040"/>
    </source>
</evidence>
<proteinExistence type="predicted"/>
<protein>
    <recommendedName>
        <fullName evidence="8">Neutral sphingomyelinase (N-SMase) activation associated factor</fullName>
    </recommendedName>
</protein>
<reference evidence="6" key="2">
    <citation type="submission" date="2025-08" db="UniProtKB">
        <authorList>
            <consortium name="Ensembl"/>
        </authorList>
    </citation>
    <scope>IDENTIFICATION</scope>
</reference>
<dbReference type="Gene3D" id="1.10.1540.10">
    <property type="entry name" value="BEACH domain"/>
    <property type="match status" value="1"/>
</dbReference>
<feature type="region of interest" description="Disordered" evidence="3">
    <location>
        <begin position="539"/>
        <end position="558"/>
    </location>
</feature>
<name>A0A7N6FGZ9_ANATE</name>
<sequence length="728" mass="83891">PFFSRMALKSLLYKNCTSHFISCFMVFHGTTPQPCILFIDRSLKVCSRSVIFDPDGLTEPIIKVCLNHFNVIYIKESNVIAPYRNERGIMEITFQLDVWSKTEDVVQTLLQLHRASCLEKLGDQTAMVAANLQSRLARTSFDKNCFQNLAENPHMECAVEMVMPLVSNPGHVCVTNENLYFQPLNGYPEHVIQIKLHRVRRIYKRRHGLRPLGLEVFCTENDFCSDIYLKFYNPADRDDIYYYIATFLENHMTEHTAESYMLQWQRGHLSNYQYLLHLNNLADRSCNDLSQYPVFPWVIADYSSTQLDMTNAAIFRDLSKPVGALNKERLDRLLARYKGMPEPRFLYGSHYSSPGYVLFYLVRVAPEHMLCLQNGRYDNADRMFNSIRETWKNCLEGATDFKELIPEFYGSDCSFLENRLSLDLGKKQNGHLVGDVILPPWASDASDFLQKHKAALESQYVSEHLHEWIDLVFGYKQKGSEAVAAHNVFHPLTYEGSIDCDSIEDPDERIAMLTQILEFGQTPTQLFTSPHPQRITPRFHNITRSPSINSPVTSQTEDSSFEDLTEESRKLAWANMSNLTLISSHKIHKEKCTLDYSSLYFLILDSTLKMYSKELKEFQRSMSFSNMALSSCLMLADGKTVVCSSWDNNVYFYSIPFGRRHDTLMGHDDAVSEMCWSDDRLYTASWDSTVKSTLTAPGKEKYQELFSRNRPDVSLDMLSNEYSVSGKL</sequence>
<dbReference type="CDD" id="cd06071">
    <property type="entry name" value="Beach"/>
    <property type="match status" value="1"/>
</dbReference>
<dbReference type="Pfam" id="PF02138">
    <property type="entry name" value="Beach"/>
    <property type="match status" value="1"/>
</dbReference>
<dbReference type="SMART" id="SM01026">
    <property type="entry name" value="Beach"/>
    <property type="match status" value="1"/>
</dbReference>
<dbReference type="Proteomes" id="UP000265040">
    <property type="component" value="Chromosome 2"/>
</dbReference>
<dbReference type="Pfam" id="PF02893">
    <property type="entry name" value="GRAM"/>
    <property type="match status" value="1"/>
</dbReference>
<dbReference type="Gene3D" id="2.30.29.30">
    <property type="entry name" value="Pleckstrin-homology domain (PH domain)/Phosphotyrosine-binding domain (PTB)"/>
    <property type="match status" value="1"/>
</dbReference>
<feature type="domain" description="BEACH" evidence="4">
    <location>
        <begin position="249"/>
        <end position="534"/>
    </location>
</feature>
<gene>
    <name evidence="6" type="primary">NSMAF</name>
</gene>
<dbReference type="SMART" id="SM00320">
    <property type="entry name" value="WD40"/>
    <property type="match status" value="2"/>
</dbReference>
<dbReference type="InterPro" id="IPR000409">
    <property type="entry name" value="BEACH_dom"/>
</dbReference>
<dbReference type="PANTHER" id="PTHR13743">
    <property type="entry name" value="BEIGE/BEACH-RELATED"/>
    <property type="match status" value="1"/>
</dbReference>
<evidence type="ECO:0000256" key="2">
    <source>
        <dbReference type="ARBA" id="ARBA00022737"/>
    </source>
</evidence>
<dbReference type="FunFam" id="1.10.1540.10:FF:000001">
    <property type="entry name" value="neurobeachin isoform X1"/>
    <property type="match status" value="1"/>
</dbReference>
<keyword evidence="7" id="KW-1185">Reference proteome</keyword>
<evidence type="ECO:0000259" key="5">
    <source>
        <dbReference type="PROSITE" id="PS51783"/>
    </source>
</evidence>
<accession>A0A7N6FGZ9</accession>
<evidence type="ECO:0000256" key="1">
    <source>
        <dbReference type="ARBA" id="ARBA00022574"/>
    </source>
</evidence>
<feature type="compositionally biased region" description="Polar residues" evidence="3">
    <location>
        <begin position="542"/>
        <end position="558"/>
    </location>
</feature>
<reference evidence="6" key="1">
    <citation type="submission" date="2021-04" db="EMBL/GenBank/DDBJ databases">
        <authorList>
            <consortium name="Wellcome Sanger Institute Data Sharing"/>
        </authorList>
    </citation>
    <scope>NUCLEOTIDE SEQUENCE [LARGE SCALE GENOMIC DNA]</scope>
</reference>
<dbReference type="SUPFAM" id="SSF50729">
    <property type="entry name" value="PH domain-like"/>
    <property type="match status" value="1"/>
</dbReference>
<dbReference type="GeneTree" id="ENSGT00940000155059"/>
<dbReference type="PANTHER" id="PTHR13743:SF123">
    <property type="entry name" value="PROTEIN FAN"/>
    <property type="match status" value="1"/>
</dbReference>
<dbReference type="SUPFAM" id="SSF50978">
    <property type="entry name" value="WD40 repeat-like"/>
    <property type="match status" value="1"/>
</dbReference>
<organism evidence="6 7">
    <name type="scientific">Anabas testudineus</name>
    <name type="common">Climbing perch</name>
    <name type="synonym">Anthias testudineus</name>
    <dbReference type="NCBI Taxonomy" id="64144"/>
    <lineage>
        <taxon>Eukaryota</taxon>
        <taxon>Metazoa</taxon>
        <taxon>Chordata</taxon>
        <taxon>Craniata</taxon>
        <taxon>Vertebrata</taxon>
        <taxon>Euteleostomi</taxon>
        <taxon>Actinopterygii</taxon>
        <taxon>Neopterygii</taxon>
        <taxon>Teleostei</taxon>
        <taxon>Neoteleostei</taxon>
        <taxon>Acanthomorphata</taxon>
        <taxon>Anabantaria</taxon>
        <taxon>Anabantiformes</taxon>
        <taxon>Anabantoidei</taxon>
        <taxon>Anabantidae</taxon>
        <taxon>Anabas</taxon>
    </lineage>
</organism>
<dbReference type="Pfam" id="PF25400">
    <property type="entry name" value="PH_FAN"/>
    <property type="match status" value="1"/>
</dbReference>